<dbReference type="EMBL" id="JAQFWP010000020">
    <property type="protein sequence ID" value="MDA2805409.1"/>
    <property type="molecule type" value="Genomic_DNA"/>
</dbReference>
<gene>
    <name evidence="5" type="primary">cmr6</name>
    <name evidence="5" type="ORF">O4U47_12885</name>
</gene>
<dbReference type="PANTHER" id="PTHR39965">
    <property type="entry name" value="CRISPR SYSTEM CMR SUBUNIT CMR6"/>
    <property type="match status" value="1"/>
</dbReference>
<evidence type="ECO:0000256" key="3">
    <source>
        <dbReference type="SAM" id="MobiDB-lite"/>
    </source>
</evidence>
<reference evidence="5" key="1">
    <citation type="submission" date="2023-01" db="EMBL/GenBank/DDBJ databases">
        <title>Draft genome sequence of Nocardiopsis sp. LSu2-4 isolated from halophytes.</title>
        <authorList>
            <person name="Duangmal K."/>
            <person name="Chantavorakit T."/>
        </authorList>
    </citation>
    <scope>NUCLEOTIDE SEQUENCE</scope>
    <source>
        <strain evidence="5">LSu2-4</strain>
    </source>
</reference>
<proteinExistence type="predicted"/>
<accession>A0ABT4TL35</accession>
<evidence type="ECO:0000256" key="1">
    <source>
        <dbReference type="ARBA" id="ARBA00023118"/>
    </source>
</evidence>
<evidence type="ECO:0000313" key="6">
    <source>
        <dbReference type="Proteomes" id="UP001165685"/>
    </source>
</evidence>
<keyword evidence="1" id="KW-0051">Antiviral defense</keyword>
<keyword evidence="6" id="KW-1185">Reference proteome</keyword>
<dbReference type="RefSeq" id="WP_270678063.1">
    <property type="nucleotide sequence ID" value="NZ_JAQFWP010000020.1"/>
</dbReference>
<evidence type="ECO:0000259" key="4">
    <source>
        <dbReference type="Pfam" id="PF03787"/>
    </source>
</evidence>
<dbReference type="PANTHER" id="PTHR39965:SF1">
    <property type="entry name" value="CRISPR SYSTEM CMR SUBUNIT CMR6"/>
    <property type="match status" value="1"/>
</dbReference>
<dbReference type="Pfam" id="PF03787">
    <property type="entry name" value="RAMPs"/>
    <property type="match status" value="1"/>
</dbReference>
<comment type="caution">
    <text evidence="5">The sequence shown here is derived from an EMBL/GenBank/DDBJ whole genome shotgun (WGS) entry which is preliminary data.</text>
</comment>
<comment type="subunit">
    <text evidence="2">Part of the Csm effector complex that includes Cas10, Csm2, Csm3, Csm4 and Csm5.</text>
</comment>
<evidence type="ECO:0000313" key="5">
    <source>
        <dbReference type="EMBL" id="MDA2805409.1"/>
    </source>
</evidence>
<feature type="region of interest" description="Disordered" evidence="3">
    <location>
        <begin position="265"/>
        <end position="294"/>
    </location>
</feature>
<name>A0ABT4TL35_9ACTN</name>
<feature type="compositionally biased region" description="Low complexity" evidence="3">
    <location>
        <begin position="221"/>
        <end position="239"/>
    </location>
</feature>
<dbReference type="Proteomes" id="UP001165685">
    <property type="component" value="Unassembled WGS sequence"/>
</dbReference>
<dbReference type="InterPro" id="IPR010172">
    <property type="entry name" value="CRISPR-assoc_prot_TM1791"/>
</dbReference>
<feature type="domain" description="CRISPR type III-associated protein" evidence="4">
    <location>
        <begin position="164"/>
        <end position="338"/>
    </location>
</feature>
<sequence>MSPSRRNHGQNTHPRFTLLEVGRWPAAGPAGRLIEARVRLEHQVTDDKGKRLAPAKPVKGRRPRRNAGFELAGERLRGEANALILLRRLALVGEATDKARPEEPALEWAQEFRLGYDPVRAEALQARRDHLLRCLRETGKHVLRLRLATEWRLVIGLGEPMADHEFGLHLHGTHGWPLLRGSGLKGAAAAWARHVEAPPEEYRAVFGDPPPTGSQDETAESSDGPADSDDPGGSPAPGGVRFLDALPECAPADGHGLVVHRDVITPHQQPYRTQRDGPQTPPGEHEAPNPQPFLSLSGAFTADLVGDEPEATRKAADWLTAAATEQGLGARTAAGYGYTTVDESVLP</sequence>
<organism evidence="5 6">
    <name type="scientific">Nocardiopsis suaedae</name>
    <dbReference type="NCBI Taxonomy" id="3018444"/>
    <lineage>
        <taxon>Bacteria</taxon>
        <taxon>Bacillati</taxon>
        <taxon>Actinomycetota</taxon>
        <taxon>Actinomycetes</taxon>
        <taxon>Streptosporangiales</taxon>
        <taxon>Nocardiopsidaceae</taxon>
        <taxon>Nocardiopsis</taxon>
    </lineage>
</organism>
<feature type="region of interest" description="Disordered" evidence="3">
    <location>
        <begin position="202"/>
        <end position="243"/>
    </location>
</feature>
<evidence type="ECO:0000256" key="2">
    <source>
        <dbReference type="ARBA" id="ARBA00093789"/>
    </source>
</evidence>
<dbReference type="InterPro" id="IPR005537">
    <property type="entry name" value="RAMP_III_fam"/>
</dbReference>
<dbReference type="NCBIfam" id="TIGR01898">
    <property type="entry name" value="cas_TM1791_cmr6"/>
    <property type="match status" value="1"/>
</dbReference>
<protein>
    <submittedName>
        <fullName evidence="5">Type III-B CRISPR module RAMP protein Cmr6</fullName>
    </submittedName>
</protein>